<organism evidence="2 3">
    <name type="scientific">Dentiscutata erythropus</name>
    <dbReference type="NCBI Taxonomy" id="1348616"/>
    <lineage>
        <taxon>Eukaryota</taxon>
        <taxon>Fungi</taxon>
        <taxon>Fungi incertae sedis</taxon>
        <taxon>Mucoromycota</taxon>
        <taxon>Glomeromycotina</taxon>
        <taxon>Glomeromycetes</taxon>
        <taxon>Diversisporales</taxon>
        <taxon>Gigasporaceae</taxon>
        <taxon>Dentiscutata</taxon>
    </lineage>
</organism>
<evidence type="ECO:0000313" key="2">
    <source>
        <dbReference type="EMBL" id="CAG8829104.1"/>
    </source>
</evidence>
<feature type="non-terminal residue" evidence="2">
    <location>
        <position position="1"/>
    </location>
</feature>
<feature type="domain" description="DNA mismatch repair protein MutS clamp" evidence="1">
    <location>
        <begin position="44"/>
        <end position="107"/>
    </location>
</feature>
<sequence>KFKSEKLLKLFETIPNLTPMLLYFKEAFDHGKAENEGNLIPYPGIDNDYDDIKTKLKDIDEKLAQHLAEANNQLRTTKIIYKDVGKEIYQLEVPNSIKVPSDWKKLSRTQ</sequence>
<dbReference type="InterPro" id="IPR007861">
    <property type="entry name" value="DNA_mismatch_repair_MutS_clamp"/>
</dbReference>
<dbReference type="SUPFAM" id="SSF48334">
    <property type="entry name" value="DNA repair protein MutS, domain III"/>
    <property type="match status" value="1"/>
</dbReference>
<dbReference type="EMBL" id="CAJVPY010072578">
    <property type="protein sequence ID" value="CAG8829104.1"/>
    <property type="molecule type" value="Genomic_DNA"/>
</dbReference>
<gene>
    <name evidence="2" type="ORF">DERYTH_LOCUS28618</name>
</gene>
<proteinExistence type="predicted"/>
<name>A0A9N9KHI9_9GLOM</name>
<evidence type="ECO:0000313" key="3">
    <source>
        <dbReference type="Proteomes" id="UP000789405"/>
    </source>
</evidence>
<dbReference type="Gene3D" id="1.10.1420.10">
    <property type="match status" value="1"/>
</dbReference>
<protein>
    <submittedName>
        <fullName evidence="2">28444_t:CDS:1</fullName>
    </submittedName>
</protein>
<evidence type="ECO:0000259" key="1">
    <source>
        <dbReference type="Pfam" id="PF05190"/>
    </source>
</evidence>
<dbReference type="InterPro" id="IPR036187">
    <property type="entry name" value="DNA_mismatch_repair_MutS_sf"/>
</dbReference>
<dbReference type="OrthoDB" id="10252754at2759"/>
<reference evidence="2" key="1">
    <citation type="submission" date="2021-06" db="EMBL/GenBank/DDBJ databases">
        <authorList>
            <person name="Kallberg Y."/>
            <person name="Tangrot J."/>
            <person name="Rosling A."/>
        </authorList>
    </citation>
    <scope>NUCLEOTIDE SEQUENCE</scope>
    <source>
        <strain evidence="2">MA453B</strain>
    </source>
</reference>
<accession>A0A9N9KHI9</accession>
<dbReference type="Proteomes" id="UP000789405">
    <property type="component" value="Unassembled WGS sequence"/>
</dbReference>
<dbReference type="GO" id="GO:0030983">
    <property type="term" value="F:mismatched DNA binding"/>
    <property type="evidence" value="ECO:0007669"/>
    <property type="project" value="InterPro"/>
</dbReference>
<dbReference type="AlphaFoldDB" id="A0A9N9KHI9"/>
<dbReference type="GO" id="GO:0005524">
    <property type="term" value="F:ATP binding"/>
    <property type="evidence" value="ECO:0007669"/>
    <property type="project" value="InterPro"/>
</dbReference>
<feature type="non-terminal residue" evidence="2">
    <location>
        <position position="110"/>
    </location>
</feature>
<dbReference type="Pfam" id="PF05190">
    <property type="entry name" value="MutS_IV"/>
    <property type="match status" value="1"/>
</dbReference>
<keyword evidence="3" id="KW-1185">Reference proteome</keyword>
<dbReference type="GO" id="GO:0006298">
    <property type="term" value="P:mismatch repair"/>
    <property type="evidence" value="ECO:0007669"/>
    <property type="project" value="InterPro"/>
</dbReference>
<comment type="caution">
    <text evidence="2">The sequence shown here is derived from an EMBL/GenBank/DDBJ whole genome shotgun (WGS) entry which is preliminary data.</text>
</comment>